<dbReference type="Pfam" id="PF06978">
    <property type="entry name" value="POP1_N"/>
    <property type="match status" value="1"/>
</dbReference>
<organism evidence="2 3">
    <name type="scientific">Bonamia ostreae</name>
    <dbReference type="NCBI Taxonomy" id="126728"/>
    <lineage>
        <taxon>Eukaryota</taxon>
        <taxon>Sar</taxon>
        <taxon>Rhizaria</taxon>
        <taxon>Endomyxa</taxon>
        <taxon>Ascetosporea</taxon>
        <taxon>Haplosporida</taxon>
        <taxon>Bonamia</taxon>
    </lineage>
</organism>
<sequence>MSENRKTSKEIKKEKLLKLRGEIDICKNKDFNLPETIDIETFAASRLKEIERLISQQKINKIGKSAHQTIPRHLRRRSMARNPHILPKSLRGKALKDYSEKDMKKIKRRKKRKRVTSSALKIRRNLNKQNNAIWMETHLWHAKRMHMATLWGYKIPISPTAKSDKFLQKASCNDVAIYDFSYKICYQINLSENPQIFVFLKNLGFLNFSDINQNSFDKQYSTVIKTDEYEIYKIETDLFLWAHPSLKQSLECKMKSNNVKFCQRIFSRFKIIGAKSISLIKTTFSDISNNFAKSDFLQNFKNDNIYHEQIDINSAEKKFLVLMAINIWQQKPEIKNNKTQNCENINEVDIILPNKISYSIWLNFIKNGGKVFGLKNYLSFCINKGKLEFPFNQPFSEIIKNFTTFLTPKKSPVKFLTKIGNLAKIENAKINNIKSFKKSKMQQILVNLAEFYNEKIINDGKTKDYIIVRIKMLKGNPDPGSKIVLRCFGDNNVHHFGKKQFDKLEINGIVYQKTNSIKNGCVYLIGILLKENLENMRNGQLTVLNKMSRNGYKGIYKMIK</sequence>
<dbReference type="EMBL" id="JBDODL010000873">
    <property type="protein sequence ID" value="MES1920803.1"/>
    <property type="molecule type" value="Genomic_DNA"/>
</dbReference>
<gene>
    <name evidence="2" type="primary">POP1</name>
    <name evidence="2" type="ORF">MHBO_002439</name>
</gene>
<dbReference type="Proteomes" id="UP001439008">
    <property type="component" value="Unassembled WGS sequence"/>
</dbReference>
<dbReference type="PANTHER" id="PTHR22731">
    <property type="entry name" value="RIBONUCLEASES P/MRP PROTEIN SUBUNIT POP1"/>
    <property type="match status" value="1"/>
</dbReference>
<reference evidence="2 3" key="1">
    <citation type="journal article" date="2024" name="BMC Biol.">
        <title>Comparative genomics of Ascetosporea gives new insight into the evolutionary basis for animal parasitism in Rhizaria.</title>
        <authorList>
            <person name="Hiltunen Thoren M."/>
            <person name="Onut-Brannstrom I."/>
            <person name="Alfjorden A."/>
            <person name="Peckova H."/>
            <person name="Swords F."/>
            <person name="Hooper C."/>
            <person name="Holzer A.S."/>
            <person name="Bass D."/>
            <person name="Burki F."/>
        </authorList>
    </citation>
    <scope>NUCLEOTIDE SEQUENCE [LARGE SCALE GENOMIC DNA]</scope>
    <source>
        <strain evidence="2">20-A016</strain>
    </source>
</reference>
<dbReference type="InterPro" id="IPR039182">
    <property type="entry name" value="Pop1"/>
</dbReference>
<evidence type="ECO:0000313" key="2">
    <source>
        <dbReference type="EMBL" id="MES1920803.1"/>
    </source>
</evidence>
<comment type="caution">
    <text evidence="2">The sequence shown here is derived from an EMBL/GenBank/DDBJ whole genome shotgun (WGS) entry which is preliminary data.</text>
</comment>
<dbReference type="EC" id="3.1.26.5" evidence="2"/>
<accession>A0ABV2AMA3</accession>
<dbReference type="GO" id="GO:0004526">
    <property type="term" value="F:ribonuclease P activity"/>
    <property type="evidence" value="ECO:0007669"/>
    <property type="project" value="UniProtKB-EC"/>
</dbReference>
<keyword evidence="2" id="KW-0378">Hydrolase</keyword>
<feature type="domain" description="Pop1 N-terminal" evidence="1">
    <location>
        <begin position="124"/>
        <end position="189"/>
    </location>
</feature>
<dbReference type="PANTHER" id="PTHR22731:SF3">
    <property type="entry name" value="RIBONUCLEASES P_MRP PROTEIN SUBUNIT POP1"/>
    <property type="match status" value="1"/>
</dbReference>
<dbReference type="InterPro" id="IPR009723">
    <property type="entry name" value="Pop1_N"/>
</dbReference>
<evidence type="ECO:0000313" key="3">
    <source>
        <dbReference type="Proteomes" id="UP001439008"/>
    </source>
</evidence>
<proteinExistence type="predicted"/>
<protein>
    <submittedName>
        <fullName evidence="2">Ribonucleases P/MRP protein subunit pop1</fullName>
        <ecNumber evidence="2">3.1.26.5</ecNumber>
    </submittedName>
</protein>
<evidence type="ECO:0000259" key="1">
    <source>
        <dbReference type="Pfam" id="PF06978"/>
    </source>
</evidence>
<keyword evidence="3" id="KW-1185">Reference proteome</keyword>
<name>A0ABV2AMA3_9EUKA</name>